<dbReference type="Proteomes" id="UP000245207">
    <property type="component" value="Unassembled WGS sequence"/>
</dbReference>
<dbReference type="SUPFAM" id="SSF54791">
    <property type="entry name" value="Eukaryotic type KH-domain (KH-domain type I)"/>
    <property type="match status" value="5"/>
</dbReference>
<accession>A0A2U1Q7Y0</accession>
<evidence type="ECO:0000313" key="5">
    <source>
        <dbReference type="EMBL" id="PWA94120.1"/>
    </source>
</evidence>
<sequence length="640" mass="69555">MGEKGKRQRNKRGRDGEDRDRDNRDHRDNKNQKRRGNERDERSNNNNKRDNRDGDELVVYRILCPDRFIGSVIGKSGKVINAIRQDTRAKVKIVDPFPGSKHRVITIYCYVNDKVDIEPDDEFGDFEPVCPAQEALLRVHSAIANVAGSAGDSDKRSKDKEECQLLVPASQSANIIGKSGATIKKMRIKTRANVKVVPKDGADPNHSCAMEFDNFLQITGEPEAVKKALFAVSLIMYKFTPRESIPLETSIHEAPPSIIIPSDVPIYPAGGIYHGVDPYVPSRAHPSVISASHIPELQGYHDSRNPWPIYSSALPVVSGYAGASISGELIIRVLCPSANIGRVIGRGGASIRSVRETSGARIDVDDERRDDCIITISATESLDDVKSMAVEAVLLLQEKINEDDEGKVSLRLLVPSKVIGCIIGKNGSIVNEIRKRTRADVRISKGEKPKCADSNDELVEVIGEVGSVRDALVQIVLRLRDDVLKDRDVGHKPSSGNDSVYAGDRRLSVPVLPSVSAVPPLGYDHRPETGSSLGLLSSSHGYASLPVGENVYGSMSSYSSKQHYGGLSPSDLEMLVPGHAVGKVMGRGGANVDNIRKISGASVDISDTKNSRGDRVAVISGTPEQKRTAENLIQAFIMAT</sequence>
<comment type="caution">
    <text evidence="5">The sequence shown here is derived from an EMBL/GenBank/DDBJ whole genome shotgun (WGS) entry which is preliminary data.</text>
</comment>
<dbReference type="PANTHER" id="PTHR10288">
    <property type="entry name" value="KH DOMAIN CONTAINING RNA BINDING PROTEIN"/>
    <property type="match status" value="1"/>
</dbReference>
<keyword evidence="6" id="KW-1185">Reference proteome</keyword>
<gene>
    <name evidence="5" type="ORF">CTI12_AA063720</name>
</gene>
<dbReference type="GO" id="GO:0003723">
    <property type="term" value="F:RNA binding"/>
    <property type="evidence" value="ECO:0007669"/>
    <property type="project" value="UniProtKB-UniRule"/>
</dbReference>
<dbReference type="InterPro" id="IPR004087">
    <property type="entry name" value="KH_dom"/>
</dbReference>
<reference evidence="5 6" key="1">
    <citation type="journal article" date="2018" name="Mol. Plant">
        <title>The genome of Artemisia annua provides insight into the evolution of Asteraceae family and artemisinin biosynthesis.</title>
        <authorList>
            <person name="Shen Q."/>
            <person name="Zhang L."/>
            <person name="Liao Z."/>
            <person name="Wang S."/>
            <person name="Yan T."/>
            <person name="Shi P."/>
            <person name="Liu M."/>
            <person name="Fu X."/>
            <person name="Pan Q."/>
            <person name="Wang Y."/>
            <person name="Lv Z."/>
            <person name="Lu X."/>
            <person name="Zhang F."/>
            <person name="Jiang W."/>
            <person name="Ma Y."/>
            <person name="Chen M."/>
            <person name="Hao X."/>
            <person name="Li L."/>
            <person name="Tang Y."/>
            <person name="Lv G."/>
            <person name="Zhou Y."/>
            <person name="Sun X."/>
            <person name="Brodelius P.E."/>
            <person name="Rose J.K.C."/>
            <person name="Tang K."/>
        </authorList>
    </citation>
    <scope>NUCLEOTIDE SEQUENCE [LARGE SCALE GENOMIC DNA]</scope>
    <source>
        <strain evidence="6">cv. Huhao1</strain>
        <tissue evidence="5">Leaf</tissue>
    </source>
</reference>
<dbReference type="InterPro" id="IPR036612">
    <property type="entry name" value="KH_dom_type_1_sf"/>
</dbReference>
<evidence type="ECO:0000256" key="3">
    <source>
        <dbReference type="SAM" id="MobiDB-lite"/>
    </source>
</evidence>
<feature type="compositionally biased region" description="Basic residues" evidence="3">
    <location>
        <begin position="1"/>
        <end position="12"/>
    </location>
</feature>
<name>A0A2U1Q7Y0_ARTAN</name>
<feature type="domain" description="K Homology" evidence="4">
    <location>
        <begin position="159"/>
        <end position="237"/>
    </location>
</feature>
<evidence type="ECO:0000256" key="1">
    <source>
        <dbReference type="ARBA" id="ARBA00022737"/>
    </source>
</evidence>
<dbReference type="CDD" id="cd22460">
    <property type="entry name" value="KH-I_PEPPER_rpt2_like"/>
    <property type="match status" value="1"/>
</dbReference>
<feature type="compositionally biased region" description="Basic and acidic residues" evidence="3">
    <location>
        <begin position="13"/>
        <end position="52"/>
    </location>
</feature>
<dbReference type="InterPro" id="IPR004088">
    <property type="entry name" value="KH_dom_type_1"/>
</dbReference>
<evidence type="ECO:0000313" key="6">
    <source>
        <dbReference type="Proteomes" id="UP000245207"/>
    </source>
</evidence>
<organism evidence="5 6">
    <name type="scientific">Artemisia annua</name>
    <name type="common">Sweet wormwood</name>
    <dbReference type="NCBI Taxonomy" id="35608"/>
    <lineage>
        <taxon>Eukaryota</taxon>
        <taxon>Viridiplantae</taxon>
        <taxon>Streptophyta</taxon>
        <taxon>Embryophyta</taxon>
        <taxon>Tracheophyta</taxon>
        <taxon>Spermatophyta</taxon>
        <taxon>Magnoliopsida</taxon>
        <taxon>eudicotyledons</taxon>
        <taxon>Gunneridae</taxon>
        <taxon>Pentapetalae</taxon>
        <taxon>asterids</taxon>
        <taxon>campanulids</taxon>
        <taxon>Asterales</taxon>
        <taxon>Asteraceae</taxon>
        <taxon>Asteroideae</taxon>
        <taxon>Anthemideae</taxon>
        <taxon>Artemisiinae</taxon>
        <taxon>Artemisia</taxon>
    </lineage>
</organism>
<dbReference type="SMART" id="SM00322">
    <property type="entry name" value="KH"/>
    <property type="match status" value="5"/>
</dbReference>
<keyword evidence="2" id="KW-0694">RNA-binding</keyword>
<protein>
    <submittedName>
        <fullName evidence="5">K Homology domain-containing protein</fullName>
    </submittedName>
</protein>
<dbReference type="CDD" id="cd22462">
    <property type="entry name" value="KH-I_HEN4_like_rpt5"/>
    <property type="match status" value="1"/>
</dbReference>
<evidence type="ECO:0000256" key="2">
    <source>
        <dbReference type="PROSITE-ProRule" id="PRU00117"/>
    </source>
</evidence>
<dbReference type="STRING" id="35608.A0A2U1Q7Y0"/>
<feature type="domain" description="K Homology" evidence="4">
    <location>
        <begin position="406"/>
        <end position="480"/>
    </location>
</feature>
<keyword evidence="1" id="KW-0677">Repeat</keyword>
<feature type="domain" description="K Homology" evidence="4">
    <location>
        <begin position="568"/>
        <end position="638"/>
    </location>
</feature>
<feature type="domain" description="K Homology" evidence="4">
    <location>
        <begin position="327"/>
        <end position="398"/>
    </location>
</feature>
<dbReference type="PROSITE" id="PS50084">
    <property type="entry name" value="KH_TYPE_1"/>
    <property type="match status" value="5"/>
</dbReference>
<dbReference type="AlphaFoldDB" id="A0A2U1Q7Y0"/>
<dbReference type="CDD" id="cd22459">
    <property type="entry name" value="KH-I_PEPPER_rpt1_like"/>
    <property type="match status" value="2"/>
</dbReference>
<dbReference type="OrthoDB" id="752362at2759"/>
<dbReference type="EMBL" id="PKPP01000334">
    <property type="protein sequence ID" value="PWA94120.1"/>
    <property type="molecule type" value="Genomic_DNA"/>
</dbReference>
<proteinExistence type="predicted"/>
<dbReference type="Gene3D" id="3.30.1370.10">
    <property type="entry name" value="K Homology domain, type 1"/>
    <property type="match status" value="5"/>
</dbReference>
<dbReference type="Pfam" id="PF00013">
    <property type="entry name" value="KH_1"/>
    <property type="match status" value="5"/>
</dbReference>
<evidence type="ECO:0000259" key="4">
    <source>
        <dbReference type="SMART" id="SM00322"/>
    </source>
</evidence>
<feature type="region of interest" description="Disordered" evidence="3">
    <location>
        <begin position="1"/>
        <end position="52"/>
    </location>
</feature>
<feature type="domain" description="K Homology" evidence="4">
    <location>
        <begin position="56"/>
        <end position="127"/>
    </location>
</feature>